<organism evidence="2 3">
    <name type="scientific">Brevundimonas staleyi</name>
    <dbReference type="NCBI Taxonomy" id="74326"/>
    <lineage>
        <taxon>Bacteria</taxon>
        <taxon>Pseudomonadati</taxon>
        <taxon>Pseudomonadota</taxon>
        <taxon>Alphaproteobacteria</taxon>
        <taxon>Caulobacterales</taxon>
        <taxon>Caulobacteraceae</taxon>
        <taxon>Brevundimonas</taxon>
    </lineage>
</organism>
<evidence type="ECO:0000313" key="2">
    <source>
        <dbReference type="EMBL" id="MFC5345496.1"/>
    </source>
</evidence>
<keyword evidence="3" id="KW-1185">Reference proteome</keyword>
<comment type="caution">
    <text evidence="2">The sequence shown here is derived from an EMBL/GenBank/DDBJ whole genome shotgun (WGS) entry which is preliminary data.</text>
</comment>
<protein>
    <submittedName>
        <fullName evidence="2">BrnA antitoxin family protein</fullName>
    </submittedName>
</protein>
<dbReference type="Pfam" id="PF14384">
    <property type="entry name" value="BrnA_antitoxin"/>
    <property type="match status" value="1"/>
</dbReference>
<evidence type="ECO:0000313" key="3">
    <source>
        <dbReference type="Proteomes" id="UP001596152"/>
    </source>
</evidence>
<reference evidence="3" key="1">
    <citation type="journal article" date="2019" name="Int. J. Syst. Evol. Microbiol.">
        <title>The Global Catalogue of Microorganisms (GCM) 10K type strain sequencing project: providing services to taxonomists for standard genome sequencing and annotation.</title>
        <authorList>
            <consortium name="The Broad Institute Genomics Platform"/>
            <consortium name="The Broad Institute Genome Sequencing Center for Infectious Disease"/>
            <person name="Wu L."/>
            <person name="Ma J."/>
        </authorList>
    </citation>
    <scope>NUCLEOTIDE SEQUENCE [LARGE SCALE GENOMIC DNA]</scope>
    <source>
        <strain evidence="3">JCM 12125</strain>
    </source>
</reference>
<dbReference type="EMBL" id="JBHSLF010000049">
    <property type="protein sequence ID" value="MFC5345496.1"/>
    <property type="molecule type" value="Genomic_DNA"/>
</dbReference>
<feature type="region of interest" description="Disordered" evidence="1">
    <location>
        <begin position="1"/>
        <end position="24"/>
    </location>
</feature>
<accession>A0ABW0FWG0</accession>
<name>A0ABW0FWG0_9CAUL</name>
<gene>
    <name evidence="2" type="ORF">ACFPIE_16390</name>
</gene>
<proteinExistence type="predicted"/>
<dbReference type="InterPro" id="IPR025528">
    <property type="entry name" value="BrnA_antitoxin"/>
</dbReference>
<evidence type="ECO:0000256" key="1">
    <source>
        <dbReference type="SAM" id="MobiDB-lite"/>
    </source>
</evidence>
<dbReference type="RefSeq" id="WP_374038791.1">
    <property type="nucleotide sequence ID" value="NZ_CP169082.1"/>
</dbReference>
<dbReference type="Proteomes" id="UP001596152">
    <property type="component" value="Unassembled WGS sequence"/>
</dbReference>
<sequence>MTESKGSSKRSGVAEAPREFVLDDDDAPELTEEMIAQARFGRDVFPEYVLAQFARSPGRPRSPLPKVQTTLRLDAEVIDYYKAGGPGWQSRINAALRKGAGFTD</sequence>